<dbReference type="OMA" id="HPTIIMT"/>
<gene>
    <name evidence="2" type="ORF">BCR37DRAFT_385277</name>
</gene>
<dbReference type="OrthoDB" id="5300823at2759"/>
<reference evidence="2 3" key="1">
    <citation type="submission" date="2016-07" db="EMBL/GenBank/DDBJ databases">
        <title>Pervasive Adenine N6-methylation of Active Genes in Fungi.</title>
        <authorList>
            <consortium name="DOE Joint Genome Institute"/>
            <person name="Mondo S.J."/>
            <person name="Dannebaum R.O."/>
            <person name="Kuo R.C."/>
            <person name="Labutti K."/>
            <person name="Haridas S."/>
            <person name="Kuo A."/>
            <person name="Salamov A."/>
            <person name="Ahrendt S.R."/>
            <person name="Lipzen A."/>
            <person name="Sullivan W."/>
            <person name="Andreopoulos W.B."/>
            <person name="Clum A."/>
            <person name="Lindquist E."/>
            <person name="Daum C."/>
            <person name="Ramamoorthy G.K."/>
            <person name="Gryganskyi A."/>
            <person name="Culley D."/>
            <person name="Magnuson J.K."/>
            <person name="James T.Y."/>
            <person name="O'Malley M.A."/>
            <person name="Stajich J.E."/>
            <person name="Spatafora J.W."/>
            <person name="Visel A."/>
            <person name="Grigoriev I.V."/>
        </authorList>
    </citation>
    <scope>NUCLEOTIDE SEQUENCE [LARGE SCALE GENOMIC DNA]</scope>
    <source>
        <strain evidence="2 3">12-1054</strain>
    </source>
</reference>
<dbReference type="AlphaFoldDB" id="A0A1Y2FS20"/>
<dbReference type="SUPFAM" id="SSF50475">
    <property type="entry name" value="FMN-binding split barrel"/>
    <property type="match status" value="1"/>
</dbReference>
<accession>A0A1Y2FS20</accession>
<keyword evidence="3" id="KW-1185">Reference proteome</keyword>
<organism evidence="2 3">
    <name type="scientific">Protomyces lactucae-debilis</name>
    <dbReference type="NCBI Taxonomy" id="2754530"/>
    <lineage>
        <taxon>Eukaryota</taxon>
        <taxon>Fungi</taxon>
        <taxon>Dikarya</taxon>
        <taxon>Ascomycota</taxon>
        <taxon>Taphrinomycotina</taxon>
        <taxon>Taphrinomycetes</taxon>
        <taxon>Taphrinales</taxon>
        <taxon>Protomycetaceae</taxon>
        <taxon>Protomyces</taxon>
    </lineage>
</organism>
<dbReference type="Pfam" id="PF01243">
    <property type="entry name" value="PNPOx_N"/>
    <property type="match status" value="1"/>
</dbReference>
<name>A0A1Y2FS20_PROLT</name>
<comment type="caution">
    <text evidence="2">The sequence shown here is derived from an EMBL/GenBank/DDBJ whole genome shotgun (WGS) entry which is preliminary data.</text>
</comment>
<dbReference type="PANTHER" id="PTHR28040">
    <property type="entry name" value="PYRIDOXAMINE 5'-PHOSPHATE OXIDASE YLR456W HOMOLOG-RELATED"/>
    <property type="match status" value="1"/>
</dbReference>
<dbReference type="GO" id="GO:0005634">
    <property type="term" value="C:nucleus"/>
    <property type="evidence" value="ECO:0007669"/>
    <property type="project" value="TreeGrafter"/>
</dbReference>
<protein>
    <recommendedName>
        <fullName evidence="1">Pyridoxamine 5'-phosphate oxidase N-terminal domain-containing protein</fullName>
    </recommendedName>
</protein>
<evidence type="ECO:0000313" key="3">
    <source>
        <dbReference type="Proteomes" id="UP000193685"/>
    </source>
</evidence>
<evidence type="ECO:0000259" key="1">
    <source>
        <dbReference type="Pfam" id="PF01243"/>
    </source>
</evidence>
<feature type="domain" description="Pyridoxamine 5'-phosphate oxidase N-terminal" evidence="1">
    <location>
        <begin position="11"/>
        <end position="161"/>
    </location>
</feature>
<dbReference type="EMBL" id="MCFI01000002">
    <property type="protein sequence ID" value="ORY86802.1"/>
    <property type="molecule type" value="Genomic_DNA"/>
</dbReference>
<dbReference type="InterPro" id="IPR012349">
    <property type="entry name" value="Split_barrel_FMN-bd"/>
</dbReference>
<dbReference type="GeneID" id="63786932"/>
<dbReference type="Proteomes" id="UP000193685">
    <property type="component" value="Unassembled WGS sequence"/>
</dbReference>
<dbReference type="RefSeq" id="XP_040727658.1">
    <property type="nucleotide sequence ID" value="XM_040870333.1"/>
</dbReference>
<dbReference type="InterPro" id="IPR052841">
    <property type="entry name" value="PMP_oxidase-like"/>
</dbReference>
<dbReference type="STRING" id="56484.A0A1Y2FS20"/>
<evidence type="ECO:0000313" key="2">
    <source>
        <dbReference type="EMBL" id="ORY86802.1"/>
    </source>
</evidence>
<dbReference type="GO" id="GO:0005737">
    <property type="term" value="C:cytoplasm"/>
    <property type="evidence" value="ECO:0007669"/>
    <property type="project" value="TreeGrafter"/>
</dbReference>
<dbReference type="InterPro" id="IPR011576">
    <property type="entry name" value="Pyridox_Oxase_N"/>
</dbReference>
<proteinExistence type="predicted"/>
<sequence>MSTEANSLPADVVSCLTNARYLHLGTCSDNWPHVSLMNYLYIRAGQGTEHTSKPDEDCVIMTCSRKTKKFFHLSMNPKVSVLVHDWSTRQQVTNSSDLTQLLSSLNAASLSKYSITLNGTAEVLEGEHSEYFKKRILDSSVGSEARCYMDGEDTAVIAVHFGSARISDKENNVNKWKHQDSEMTPGQEHV</sequence>
<dbReference type="PANTHER" id="PTHR28040:SF1">
    <property type="entry name" value="PYRIDOXAMINE 5'-PHOSPHATE OXIDASE YLR456W HOMOLOG-RELATED"/>
    <property type="match status" value="1"/>
</dbReference>
<dbReference type="Gene3D" id="2.30.110.10">
    <property type="entry name" value="Electron Transport, Fmn-binding Protein, Chain A"/>
    <property type="match status" value="1"/>
</dbReference>